<evidence type="ECO:0000313" key="2">
    <source>
        <dbReference type="EMBL" id="MBB5954343.1"/>
    </source>
</evidence>
<organism evidence="2 3">
    <name type="scientific">Saccharothrix tamanrassetensis</name>
    <dbReference type="NCBI Taxonomy" id="1051531"/>
    <lineage>
        <taxon>Bacteria</taxon>
        <taxon>Bacillati</taxon>
        <taxon>Actinomycetota</taxon>
        <taxon>Actinomycetes</taxon>
        <taxon>Pseudonocardiales</taxon>
        <taxon>Pseudonocardiaceae</taxon>
        <taxon>Saccharothrix</taxon>
    </lineage>
</organism>
<evidence type="ECO:0000259" key="1">
    <source>
        <dbReference type="Pfam" id="PF13191"/>
    </source>
</evidence>
<reference evidence="2 3" key="1">
    <citation type="submission" date="2020-08" db="EMBL/GenBank/DDBJ databases">
        <title>Genomic Encyclopedia of Type Strains, Phase III (KMG-III): the genomes of soil and plant-associated and newly described type strains.</title>
        <authorList>
            <person name="Whitman W."/>
        </authorList>
    </citation>
    <scope>NUCLEOTIDE SEQUENCE [LARGE SCALE GENOMIC DNA]</scope>
    <source>
        <strain evidence="2 3">CECT 8640</strain>
    </source>
</reference>
<dbReference type="SUPFAM" id="SSF52540">
    <property type="entry name" value="P-loop containing nucleoside triphosphate hydrolases"/>
    <property type="match status" value="1"/>
</dbReference>
<comment type="caution">
    <text evidence="2">The sequence shown here is derived from an EMBL/GenBank/DDBJ whole genome shotgun (WGS) entry which is preliminary data.</text>
</comment>
<dbReference type="Gene3D" id="3.40.50.300">
    <property type="entry name" value="P-loop containing nucleotide triphosphate hydrolases"/>
    <property type="match status" value="1"/>
</dbReference>
<evidence type="ECO:0000313" key="3">
    <source>
        <dbReference type="Proteomes" id="UP000547510"/>
    </source>
</evidence>
<dbReference type="InterPro" id="IPR027417">
    <property type="entry name" value="P-loop_NTPase"/>
</dbReference>
<proteinExistence type="predicted"/>
<protein>
    <recommendedName>
        <fullName evidence="1">Orc1-like AAA ATPase domain-containing protein</fullName>
    </recommendedName>
</protein>
<sequence>MPWHFVGRTEQLERIRATVAAPDAGPLVITGESGMGRTTVLRQALDGLDDTDRLMIHLAPDGGFLPFATVHDHLPEDFPTTAPLGVGVRLAVDAILDRADGRRVVVVVDDAHLADHASMLVLRDLHRRAGALPLITRPNAATPARVPDPLDCLRYERGIQTLCLPPLNADEVGVVLSTELGGRVRRATSEALHAVTRGNPRLLHDLVGEGRIGDHAVRDGGTWRFDARRTTVGTALDADCVTRLVDATHKAWCELSLDRAEELCCLAKWSGASERVAAVHAGVLLLRGKAREALRFLDSLPIRRLDDSPWSGTAPTRALVLALGLGRTEEAGELLRLVAGTNPERRAHLLALRAWLLAVTGSPTEATTALDVLDRDADRDAALFTRAARAAVELARNSPATAVPHLRRALIVAQARREDLPWMTPYLTANLIDALLLAGRLTEATAVASEFHGGRRDNGWNVVATLAELIQHRVPTHVGPLTVGLAS</sequence>
<keyword evidence="3" id="KW-1185">Reference proteome</keyword>
<name>A0A841CBL9_9PSEU</name>
<dbReference type="Proteomes" id="UP000547510">
    <property type="component" value="Unassembled WGS sequence"/>
</dbReference>
<accession>A0A841CBL9</accession>
<dbReference type="RefSeq" id="WP_184688435.1">
    <property type="nucleotide sequence ID" value="NZ_JACHJN010000001.1"/>
</dbReference>
<dbReference type="Pfam" id="PF13191">
    <property type="entry name" value="AAA_16"/>
    <property type="match status" value="1"/>
</dbReference>
<gene>
    <name evidence="2" type="ORF">FHS29_000913</name>
</gene>
<dbReference type="EMBL" id="JACHJN010000001">
    <property type="protein sequence ID" value="MBB5954343.1"/>
    <property type="molecule type" value="Genomic_DNA"/>
</dbReference>
<dbReference type="InterPro" id="IPR041664">
    <property type="entry name" value="AAA_16"/>
</dbReference>
<feature type="domain" description="Orc1-like AAA ATPase" evidence="1">
    <location>
        <begin position="5"/>
        <end position="134"/>
    </location>
</feature>
<dbReference type="AlphaFoldDB" id="A0A841CBL9"/>